<dbReference type="AlphaFoldDB" id="A0AAD9V8G8"/>
<feature type="transmembrane region" description="Helical" evidence="13">
    <location>
        <begin position="832"/>
        <end position="851"/>
    </location>
</feature>
<feature type="transmembrane region" description="Helical" evidence="13">
    <location>
        <begin position="298"/>
        <end position="320"/>
    </location>
</feature>
<dbReference type="GO" id="GO:0005886">
    <property type="term" value="C:plasma membrane"/>
    <property type="evidence" value="ECO:0007669"/>
    <property type="project" value="TreeGrafter"/>
</dbReference>
<dbReference type="NCBIfam" id="TIGR01494">
    <property type="entry name" value="ATPase_P-type"/>
    <property type="match status" value="2"/>
</dbReference>
<keyword evidence="18" id="KW-1185">Reference proteome</keyword>
<evidence type="ECO:0000313" key="17">
    <source>
        <dbReference type="EMBL" id="KAK2564827.1"/>
    </source>
</evidence>
<dbReference type="InterPro" id="IPR001757">
    <property type="entry name" value="P_typ_ATPase"/>
</dbReference>
<dbReference type="PANTHER" id="PTHR24092:SF175">
    <property type="entry name" value="PHOSPHOLIPID-TRANSPORTING ATPASE"/>
    <property type="match status" value="1"/>
</dbReference>
<evidence type="ECO:0000256" key="8">
    <source>
        <dbReference type="ARBA" id="ARBA00022842"/>
    </source>
</evidence>
<comment type="catalytic activity">
    <reaction evidence="12">
        <text>ATP + H2O + phospholipidSide 1 = ADP + phosphate + phospholipidSide 2.</text>
        <dbReference type="EC" id="7.6.2.1"/>
    </reaction>
</comment>
<comment type="caution">
    <text evidence="17">The sequence shown here is derived from an EMBL/GenBank/DDBJ whole genome shotgun (WGS) entry which is preliminary data.</text>
</comment>
<keyword evidence="8" id="KW-0460">Magnesium</keyword>
<evidence type="ECO:0000313" key="18">
    <source>
        <dbReference type="Proteomes" id="UP001249851"/>
    </source>
</evidence>
<keyword evidence="9" id="KW-1278">Translocase</keyword>
<organism evidence="17 18">
    <name type="scientific">Acropora cervicornis</name>
    <name type="common">Staghorn coral</name>
    <dbReference type="NCBI Taxonomy" id="6130"/>
    <lineage>
        <taxon>Eukaryota</taxon>
        <taxon>Metazoa</taxon>
        <taxon>Cnidaria</taxon>
        <taxon>Anthozoa</taxon>
        <taxon>Hexacorallia</taxon>
        <taxon>Scleractinia</taxon>
        <taxon>Astrocoeniina</taxon>
        <taxon>Acroporidae</taxon>
        <taxon>Acropora</taxon>
    </lineage>
</organism>
<dbReference type="InterPro" id="IPR008250">
    <property type="entry name" value="ATPase_P-typ_transduc_dom_A_sf"/>
</dbReference>
<name>A0AAD9V8G8_ACRCE</name>
<accession>A0AAD9V8G8</accession>
<keyword evidence="10 13" id="KW-1133">Transmembrane helix</keyword>
<dbReference type="InterPro" id="IPR059000">
    <property type="entry name" value="ATPase_P-type_domA"/>
</dbReference>
<feature type="transmembrane region" description="Helical" evidence="13">
    <location>
        <begin position="95"/>
        <end position="115"/>
    </location>
</feature>
<dbReference type="InterPro" id="IPR032630">
    <property type="entry name" value="P_typ_ATPase_c"/>
</dbReference>
<keyword evidence="4 13" id="KW-0812">Transmembrane</keyword>
<feature type="domain" description="P-type ATPase C-terminal" evidence="16">
    <location>
        <begin position="805"/>
        <end position="971"/>
    </location>
</feature>
<evidence type="ECO:0000259" key="15">
    <source>
        <dbReference type="Pfam" id="PF16209"/>
    </source>
</evidence>
<dbReference type="InterPro" id="IPR023214">
    <property type="entry name" value="HAD_sf"/>
</dbReference>
<gene>
    <name evidence="17" type="ORF">P5673_011518</name>
</gene>
<evidence type="ECO:0000256" key="3">
    <source>
        <dbReference type="ARBA" id="ARBA00012189"/>
    </source>
</evidence>
<comment type="subcellular location">
    <subcellularLocation>
        <location evidence="1">Membrane</location>
        <topology evidence="1">Multi-pass membrane protein</topology>
    </subcellularLocation>
</comment>
<protein>
    <recommendedName>
        <fullName evidence="3">P-type phospholipid transporter</fullName>
        <ecNumber evidence="3">7.6.2.1</ecNumber>
    </recommendedName>
</protein>
<evidence type="ECO:0000256" key="5">
    <source>
        <dbReference type="ARBA" id="ARBA00022723"/>
    </source>
</evidence>
<evidence type="ECO:0000256" key="12">
    <source>
        <dbReference type="ARBA" id="ARBA00034036"/>
    </source>
</evidence>
<evidence type="ECO:0000256" key="4">
    <source>
        <dbReference type="ARBA" id="ARBA00022692"/>
    </source>
</evidence>
<evidence type="ECO:0000256" key="2">
    <source>
        <dbReference type="ARBA" id="ARBA00008109"/>
    </source>
</evidence>
<feature type="transmembrane region" description="Helical" evidence="13">
    <location>
        <begin position="932"/>
        <end position="956"/>
    </location>
</feature>
<dbReference type="Pfam" id="PF16209">
    <property type="entry name" value="PhoLip_ATPase_N"/>
    <property type="match status" value="1"/>
</dbReference>
<dbReference type="Pfam" id="PF16212">
    <property type="entry name" value="PhoLip_ATPase_C"/>
    <property type="match status" value="2"/>
</dbReference>
<evidence type="ECO:0000256" key="11">
    <source>
        <dbReference type="ARBA" id="ARBA00023136"/>
    </source>
</evidence>
<feature type="domain" description="P-type ATPase N-terminal" evidence="15">
    <location>
        <begin position="41"/>
        <end position="99"/>
    </location>
</feature>
<dbReference type="Pfam" id="PF13246">
    <property type="entry name" value="Cation_ATPase"/>
    <property type="match status" value="1"/>
</dbReference>
<dbReference type="InterPro" id="IPR023298">
    <property type="entry name" value="ATPase_P-typ_TM_dom_sf"/>
</dbReference>
<dbReference type="SUPFAM" id="SSF81653">
    <property type="entry name" value="Calcium ATPase, transduction domain A"/>
    <property type="match status" value="1"/>
</dbReference>
<dbReference type="EC" id="7.6.2.1" evidence="3"/>
<dbReference type="GO" id="GO:0046872">
    <property type="term" value="F:metal ion binding"/>
    <property type="evidence" value="ECO:0007669"/>
    <property type="project" value="UniProtKB-KW"/>
</dbReference>
<feature type="transmembrane region" description="Helical" evidence="13">
    <location>
        <begin position="894"/>
        <end position="912"/>
    </location>
</feature>
<dbReference type="GO" id="GO:0005783">
    <property type="term" value="C:endoplasmic reticulum"/>
    <property type="evidence" value="ECO:0007669"/>
    <property type="project" value="TreeGrafter"/>
</dbReference>
<dbReference type="InterPro" id="IPR036412">
    <property type="entry name" value="HAD-like_sf"/>
</dbReference>
<dbReference type="Proteomes" id="UP001249851">
    <property type="component" value="Unassembled WGS sequence"/>
</dbReference>
<feature type="transmembrane region" description="Helical" evidence="13">
    <location>
        <begin position="863"/>
        <end position="882"/>
    </location>
</feature>
<dbReference type="FunFam" id="3.40.50.1000:FF:000014">
    <property type="entry name" value="Phospholipid-transporting ATPase"/>
    <property type="match status" value="1"/>
</dbReference>
<evidence type="ECO:0000256" key="1">
    <source>
        <dbReference type="ARBA" id="ARBA00004141"/>
    </source>
</evidence>
<dbReference type="EMBL" id="JARQWQ010000021">
    <property type="protein sequence ID" value="KAK2564827.1"/>
    <property type="molecule type" value="Genomic_DNA"/>
</dbReference>
<dbReference type="Gene3D" id="2.70.150.10">
    <property type="entry name" value="Calcium-transporting ATPase, cytoplasmic transduction domain A"/>
    <property type="match status" value="1"/>
</dbReference>
<feature type="transmembrane region" description="Helical" evidence="13">
    <location>
        <begin position="351"/>
        <end position="378"/>
    </location>
</feature>
<keyword evidence="11 13" id="KW-0472">Membrane</keyword>
<evidence type="ECO:0000256" key="13">
    <source>
        <dbReference type="SAM" id="Phobius"/>
    </source>
</evidence>
<comment type="similarity">
    <text evidence="2">Belongs to the cation transport ATPase (P-type) (TC 3.A.3) family. Type IV subfamily.</text>
</comment>
<keyword evidence="6" id="KW-0547">Nucleotide-binding</keyword>
<reference evidence="17" key="1">
    <citation type="journal article" date="2023" name="G3 (Bethesda)">
        <title>Whole genome assembly and annotation of the endangered Caribbean coral Acropora cervicornis.</title>
        <authorList>
            <person name="Selwyn J.D."/>
            <person name="Vollmer S.V."/>
        </authorList>
    </citation>
    <scope>NUCLEOTIDE SEQUENCE</scope>
    <source>
        <strain evidence="17">K2</strain>
    </source>
</reference>
<evidence type="ECO:0000256" key="6">
    <source>
        <dbReference type="ARBA" id="ARBA00022741"/>
    </source>
</evidence>
<dbReference type="SUPFAM" id="SSF81660">
    <property type="entry name" value="Metal cation-transporting ATPase, ATP-binding domain N"/>
    <property type="match status" value="1"/>
</dbReference>
<evidence type="ECO:0000259" key="14">
    <source>
        <dbReference type="Pfam" id="PF00122"/>
    </source>
</evidence>
<evidence type="ECO:0000256" key="9">
    <source>
        <dbReference type="ARBA" id="ARBA00022967"/>
    </source>
</evidence>
<dbReference type="Pfam" id="PF00122">
    <property type="entry name" value="E1-E2_ATPase"/>
    <property type="match status" value="1"/>
</dbReference>
<dbReference type="InterPro" id="IPR032631">
    <property type="entry name" value="P-type_ATPase_N"/>
</dbReference>
<dbReference type="GO" id="GO:0005524">
    <property type="term" value="F:ATP binding"/>
    <property type="evidence" value="ECO:0007669"/>
    <property type="project" value="UniProtKB-KW"/>
</dbReference>
<dbReference type="SUPFAM" id="SSF56784">
    <property type="entry name" value="HAD-like"/>
    <property type="match status" value="1"/>
</dbReference>
<keyword evidence="7" id="KW-0067">ATP-binding</keyword>
<dbReference type="Gene3D" id="3.40.50.1000">
    <property type="entry name" value="HAD superfamily/HAD-like"/>
    <property type="match status" value="1"/>
</dbReference>
<reference evidence="17" key="2">
    <citation type="journal article" date="2023" name="Science">
        <title>Genomic signatures of disease resistance in endangered staghorn corals.</title>
        <authorList>
            <person name="Vollmer S.V."/>
            <person name="Selwyn J.D."/>
            <person name="Despard B.A."/>
            <person name="Roesel C.L."/>
        </authorList>
    </citation>
    <scope>NUCLEOTIDE SEQUENCE</scope>
    <source>
        <strain evidence="17">K2</strain>
    </source>
</reference>
<feature type="transmembrane region" description="Helical" evidence="13">
    <location>
        <begin position="71"/>
        <end position="89"/>
    </location>
</feature>
<dbReference type="SUPFAM" id="SSF81665">
    <property type="entry name" value="Calcium ATPase, transmembrane domain M"/>
    <property type="match status" value="1"/>
</dbReference>
<evidence type="ECO:0000256" key="7">
    <source>
        <dbReference type="ARBA" id="ARBA00022840"/>
    </source>
</evidence>
<dbReference type="PANTHER" id="PTHR24092">
    <property type="entry name" value="PROBABLE PHOSPHOLIPID-TRANSPORTING ATPASE"/>
    <property type="match status" value="1"/>
</dbReference>
<dbReference type="GO" id="GO:0016887">
    <property type="term" value="F:ATP hydrolysis activity"/>
    <property type="evidence" value="ECO:0007669"/>
    <property type="project" value="InterPro"/>
</dbReference>
<keyword evidence="5" id="KW-0479">Metal-binding</keyword>
<feature type="domain" description="P-type ATPase C-terminal" evidence="16">
    <location>
        <begin position="759"/>
        <end position="800"/>
    </location>
</feature>
<proteinExistence type="inferred from homology"/>
<sequence length="1059" mass="119679">MPFGGLKDQLWDLLPGRRRYEEEWRTVYVLNKYPSSDPDVETKQKRYSDNVIVTAKYTILNFIPKNLFEQFRRIANFYFLCIGVIQLLIDSPVSPVTSILPLAFVITVTAIKQGFEDWLRHKADREVNNRPTKVVREGQVQNIPSKNVKVGDIVQVSENEEIPCDLVVVSCEDPGGTCHITTANLDGETNLKVRNALSNTATMQTAQQLSHLSAYIECQHPQEDLYSFTGRMIITPRGERESVIKSLGPQNLLLRGARLKNSSYSFGVAVYTGAETKMALNQQQGAHKFSTVEKTMNTFLIVFLVILLCQAALCTGLMYWKQGTPTGIPSYVYTEKPKVTFTGSNGVLDSFLVFLILFNYVIPISLYVTVALSVFLCLSYELVQEQMAEDTDERAIANTSDLNEELGQELDSQLFLADQTDGPSVSARSVGSEVVEFFLTLSLCHTVQASKETSHNAIYDYHYQIGDDIEVRVGDTIERYSLLHVLDFDSTRKRMSVIVKSPRAEYMLLVKGAETSIFDRLASGPGEVTLGHINEYAEKGLRTLAVARRLLREEDFVLIDRKLARVYEEVERELHVIGATAVEDRLQDGVPETIEALREAGIKVWVLTGDKEETAVNISHSCGHFKTGMEVMFITKKQTERQCHEELVKCRDVDKVEELRPLSTELISKTGIEWTLCPLHFQTEKVCPRCLFNDICHLCVAVLCCRMSPLQKAQIVHLVKGSHGKPVTLAIGDGANDCGMIQEAHVGIGVMGKEGRQAVRTSDYAIARFRFLWRVLLVHGHWYYVRAAVMVQYFFYKNSHISTHRDLAKNYRLSWTEFFFWIASGKRKKKQFCYWHALVLFFGSFFFFQSGSLGSAMLQYGNWSFGTFVFTVCIVVSNLKLALVTHYWTWMTHVATWGSILLFFVSTIAFNAETWKGAQLAFGETISLDMYGVFYQLLSTGVVWLGILLLIFTSLLPDIVFMLIGRQFYPSETQNMQAATSAFQREFHGTIYTDIESPFDTELSIESDVSMVDFSRHADFLAGHMAVVSNTAYFGNPKSSCCHAMLLMSRITGGHVMHF</sequence>
<evidence type="ECO:0000259" key="16">
    <source>
        <dbReference type="Pfam" id="PF16212"/>
    </source>
</evidence>
<dbReference type="Gene3D" id="3.40.1110.10">
    <property type="entry name" value="Calcium-transporting ATPase, cytoplasmic domain N"/>
    <property type="match status" value="1"/>
</dbReference>
<dbReference type="InterPro" id="IPR023299">
    <property type="entry name" value="ATPase_P-typ_cyto_dom_N"/>
</dbReference>
<feature type="domain" description="P-type ATPase A" evidence="14">
    <location>
        <begin position="128"/>
        <end position="190"/>
    </location>
</feature>
<evidence type="ECO:0000256" key="10">
    <source>
        <dbReference type="ARBA" id="ARBA00022989"/>
    </source>
</evidence>
<dbReference type="GO" id="GO:0045332">
    <property type="term" value="P:phospholipid translocation"/>
    <property type="evidence" value="ECO:0007669"/>
    <property type="project" value="TreeGrafter"/>
</dbReference>
<dbReference type="GO" id="GO:0140326">
    <property type="term" value="F:ATPase-coupled intramembrane lipid transporter activity"/>
    <property type="evidence" value="ECO:0007669"/>
    <property type="project" value="UniProtKB-EC"/>
</dbReference>